<dbReference type="AlphaFoldDB" id="A0A151JNP8"/>
<organism evidence="1 2">
    <name type="scientific">Trachymyrmex cornetzi</name>
    <dbReference type="NCBI Taxonomy" id="471704"/>
    <lineage>
        <taxon>Eukaryota</taxon>
        <taxon>Metazoa</taxon>
        <taxon>Ecdysozoa</taxon>
        <taxon>Arthropoda</taxon>
        <taxon>Hexapoda</taxon>
        <taxon>Insecta</taxon>
        <taxon>Pterygota</taxon>
        <taxon>Neoptera</taxon>
        <taxon>Endopterygota</taxon>
        <taxon>Hymenoptera</taxon>
        <taxon>Apocrita</taxon>
        <taxon>Aculeata</taxon>
        <taxon>Formicoidea</taxon>
        <taxon>Formicidae</taxon>
        <taxon>Myrmicinae</taxon>
        <taxon>Trachymyrmex</taxon>
    </lineage>
</organism>
<evidence type="ECO:0008006" key="3">
    <source>
        <dbReference type="Google" id="ProtNLM"/>
    </source>
</evidence>
<reference evidence="1 2" key="1">
    <citation type="submission" date="2015-09" db="EMBL/GenBank/DDBJ databases">
        <title>Trachymyrmex cornetzi WGS genome.</title>
        <authorList>
            <person name="Nygaard S."/>
            <person name="Hu H."/>
            <person name="Boomsma J."/>
            <person name="Zhang G."/>
        </authorList>
    </citation>
    <scope>NUCLEOTIDE SEQUENCE [LARGE SCALE GENOMIC DNA]</scope>
    <source>
        <strain evidence="1">Tcor2-1</strain>
        <tissue evidence="1">Whole body</tissue>
    </source>
</reference>
<keyword evidence="2" id="KW-1185">Reference proteome</keyword>
<dbReference type="EMBL" id="KQ978809">
    <property type="protein sequence ID" value="KYN28185.1"/>
    <property type="molecule type" value="Genomic_DNA"/>
</dbReference>
<evidence type="ECO:0000313" key="1">
    <source>
        <dbReference type="EMBL" id="KYN28185.1"/>
    </source>
</evidence>
<dbReference type="Proteomes" id="UP000078492">
    <property type="component" value="Unassembled WGS sequence"/>
</dbReference>
<evidence type="ECO:0000313" key="2">
    <source>
        <dbReference type="Proteomes" id="UP000078492"/>
    </source>
</evidence>
<dbReference type="STRING" id="471704.A0A151JNP8"/>
<protein>
    <recommendedName>
        <fullName evidence="3">MULE transposase domain-containing protein</fullName>
    </recommendedName>
</protein>
<name>A0A151JNP8_9HYME</name>
<sequence>MAEQVIDYVLNLKRPLFLFVDATGSIIKNNFDIIDKRIFVYAAVVAGSTDYSPLDVTSFISSKHGVKDVSIFAEYLADTMRRLSTKKVVVDKIETDFSLVLMQSFCRAFNGCKLSIYLNQTFKEIHGKNTKTCLVILHVCSSHLIKTIKKQINSHIADEDAKKLALNAINQLIHSTSLEDAAEIVERLYVLFGCEYRHANFAIYCNYLKDETNETEEINACDAETRCKISEKDVHDDTKKESPFYEYFQTIKNDCDRKGGFSENQNIFYTPKFMNYAFDFLLPYYSTWSGAMLKQFNMLRDSNAPVENYWKIEKQYILNNRKNIQLERYIKIKEEITMQRLRERKFSLQTTRVLKKRKEANNENHKELFPEETWEKKRNLDVLIAI</sequence>
<accession>A0A151JNP8</accession>
<gene>
    <name evidence="1" type="ORF">ALC57_02400</name>
</gene>
<proteinExistence type="predicted"/>